<dbReference type="AlphaFoldDB" id="A0A9W9JYH8"/>
<organism evidence="2 3">
    <name type="scientific">Penicillium argentinense</name>
    <dbReference type="NCBI Taxonomy" id="1131581"/>
    <lineage>
        <taxon>Eukaryota</taxon>
        <taxon>Fungi</taxon>
        <taxon>Dikarya</taxon>
        <taxon>Ascomycota</taxon>
        <taxon>Pezizomycotina</taxon>
        <taxon>Eurotiomycetes</taxon>
        <taxon>Eurotiomycetidae</taxon>
        <taxon>Eurotiales</taxon>
        <taxon>Aspergillaceae</taxon>
        <taxon>Penicillium</taxon>
    </lineage>
</organism>
<protein>
    <submittedName>
        <fullName evidence="2">Uncharacterized protein</fullName>
    </submittedName>
</protein>
<feature type="region of interest" description="Disordered" evidence="1">
    <location>
        <begin position="71"/>
        <end position="92"/>
    </location>
</feature>
<dbReference type="EMBL" id="JAPQKI010000010">
    <property type="protein sequence ID" value="KAJ5086056.1"/>
    <property type="molecule type" value="Genomic_DNA"/>
</dbReference>
<sequence>MTDSGRAFSCRPWKGNRNFRELPKISLFREPDVWVEPSKTSGTKGLESSVGDRSKIIRVKHKEQKFEAALMSSTPQDSFASGGSTNDRPYQTFPRKGWKAAKLYEKPSISGDGNGVRDHLGPGHSTNPRIIG</sequence>
<gene>
    <name evidence="2" type="ORF">N7532_010827</name>
</gene>
<keyword evidence="3" id="KW-1185">Reference proteome</keyword>
<feature type="compositionally biased region" description="Polar residues" evidence="1">
    <location>
        <begin position="71"/>
        <end position="89"/>
    </location>
</feature>
<evidence type="ECO:0000313" key="2">
    <source>
        <dbReference type="EMBL" id="KAJ5086056.1"/>
    </source>
</evidence>
<reference evidence="2" key="1">
    <citation type="submission" date="2022-11" db="EMBL/GenBank/DDBJ databases">
        <authorList>
            <person name="Petersen C."/>
        </authorList>
    </citation>
    <scope>NUCLEOTIDE SEQUENCE</scope>
    <source>
        <strain evidence="2">IBT 30761</strain>
    </source>
</reference>
<evidence type="ECO:0000313" key="3">
    <source>
        <dbReference type="Proteomes" id="UP001149074"/>
    </source>
</evidence>
<comment type="caution">
    <text evidence="2">The sequence shown here is derived from an EMBL/GenBank/DDBJ whole genome shotgun (WGS) entry which is preliminary data.</text>
</comment>
<reference evidence="2" key="2">
    <citation type="journal article" date="2023" name="IMA Fungus">
        <title>Comparative genomic study of the Penicillium genus elucidates a diverse pangenome and 15 lateral gene transfer events.</title>
        <authorList>
            <person name="Petersen C."/>
            <person name="Sorensen T."/>
            <person name="Nielsen M.R."/>
            <person name="Sondergaard T.E."/>
            <person name="Sorensen J.L."/>
            <person name="Fitzpatrick D.A."/>
            <person name="Frisvad J.C."/>
            <person name="Nielsen K.L."/>
        </authorList>
    </citation>
    <scope>NUCLEOTIDE SEQUENCE</scope>
    <source>
        <strain evidence="2">IBT 30761</strain>
    </source>
</reference>
<dbReference type="Proteomes" id="UP001149074">
    <property type="component" value="Unassembled WGS sequence"/>
</dbReference>
<name>A0A9W9JYH8_9EURO</name>
<dbReference type="RefSeq" id="XP_056470734.1">
    <property type="nucleotide sequence ID" value="XM_056623318.1"/>
</dbReference>
<proteinExistence type="predicted"/>
<dbReference type="GeneID" id="81362297"/>
<feature type="region of interest" description="Disordered" evidence="1">
    <location>
        <begin position="108"/>
        <end position="132"/>
    </location>
</feature>
<accession>A0A9W9JYH8</accession>
<evidence type="ECO:0000256" key="1">
    <source>
        <dbReference type="SAM" id="MobiDB-lite"/>
    </source>
</evidence>